<proteinExistence type="predicted"/>
<evidence type="ECO:0000313" key="1">
    <source>
        <dbReference type="EMBL" id="CAI2191723.1"/>
    </source>
</evidence>
<sequence>LIAYLLDSPYKELDLLLKRKDNSKTSCRIIIAIIKRLLSTALTIDEISNYLAIPIALEAENPLDWW</sequence>
<dbReference type="EMBL" id="CAMKVN010007651">
    <property type="protein sequence ID" value="CAI2191723.1"/>
    <property type="molecule type" value="Genomic_DNA"/>
</dbReference>
<comment type="caution">
    <text evidence="1">The sequence shown here is derived from an EMBL/GenBank/DDBJ whole genome shotgun (WGS) entry which is preliminary data.</text>
</comment>
<name>A0A9W4WWW4_9GLOM</name>
<feature type="non-terminal residue" evidence="1">
    <location>
        <position position="66"/>
    </location>
</feature>
<evidence type="ECO:0000313" key="2">
    <source>
        <dbReference type="Proteomes" id="UP001153678"/>
    </source>
</evidence>
<organism evidence="1 2">
    <name type="scientific">Funneliformis geosporum</name>
    <dbReference type="NCBI Taxonomy" id="1117311"/>
    <lineage>
        <taxon>Eukaryota</taxon>
        <taxon>Fungi</taxon>
        <taxon>Fungi incertae sedis</taxon>
        <taxon>Mucoromycota</taxon>
        <taxon>Glomeromycotina</taxon>
        <taxon>Glomeromycetes</taxon>
        <taxon>Glomerales</taxon>
        <taxon>Glomeraceae</taxon>
        <taxon>Funneliformis</taxon>
    </lineage>
</organism>
<reference evidence="1" key="1">
    <citation type="submission" date="2022-08" db="EMBL/GenBank/DDBJ databases">
        <authorList>
            <person name="Kallberg Y."/>
            <person name="Tangrot J."/>
            <person name="Rosling A."/>
        </authorList>
    </citation>
    <scope>NUCLEOTIDE SEQUENCE</scope>
    <source>
        <strain evidence="1">Wild A</strain>
    </source>
</reference>
<protein>
    <submittedName>
        <fullName evidence="1">2039_t:CDS:1</fullName>
    </submittedName>
</protein>
<accession>A0A9W4WWW4</accession>
<keyword evidence="2" id="KW-1185">Reference proteome</keyword>
<gene>
    <name evidence="1" type="ORF">FWILDA_LOCUS15214</name>
</gene>
<dbReference type="AlphaFoldDB" id="A0A9W4WWW4"/>
<dbReference type="Proteomes" id="UP001153678">
    <property type="component" value="Unassembled WGS sequence"/>
</dbReference>